<evidence type="ECO:0000313" key="4">
    <source>
        <dbReference type="Proteomes" id="UP000568877"/>
    </source>
</evidence>
<feature type="transmembrane region" description="Helical" evidence="1">
    <location>
        <begin position="50"/>
        <end position="70"/>
    </location>
</feature>
<keyword evidence="1" id="KW-0812">Transmembrane</keyword>
<dbReference type="RefSeq" id="WP_176237841.1">
    <property type="nucleotide sequence ID" value="NZ_BLRZ01000006.1"/>
</dbReference>
<evidence type="ECO:0000259" key="2">
    <source>
        <dbReference type="Pfam" id="PF12773"/>
    </source>
</evidence>
<gene>
    <name evidence="3" type="ORF">HKBW3S42_01087</name>
</gene>
<evidence type="ECO:0000313" key="3">
    <source>
        <dbReference type="EMBL" id="GFP32782.1"/>
    </source>
</evidence>
<name>A0A6V8PJE2_9ACTN</name>
<keyword evidence="1" id="KW-0472">Membrane</keyword>
<proteinExistence type="predicted"/>
<protein>
    <recommendedName>
        <fullName evidence="2">DZANK-type domain-containing protein</fullName>
    </recommendedName>
</protein>
<feature type="domain" description="DZANK-type" evidence="2">
    <location>
        <begin position="99"/>
        <end position="141"/>
    </location>
</feature>
<dbReference type="Pfam" id="PF12773">
    <property type="entry name" value="DZR"/>
    <property type="match status" value="1"/>
</dbReference>
<accession>A0A6V8PJE2</accession>
<reference evidence="3 4" key="1">
    <citation type="journal article" date="2020" name="Front. Microbiol.">
        <title>Single-cell genomics of novel Actinobacteria with the Wood-Ljungdahl pathway discovered in a serpentinizing system.</title>
        <authorList>
            <person name="Merino N."/>
            <person name="Kawai M."/>
            <person name="Boyd E.S."/>
            <person name="Colman D.R."/>
            <person name="McGlynn S.E."/>
            <person name="Nealson K.H."/>
            <person name="Kurokawa K."/>
            <person name="Hongoh Y."/>
        </authorList>
    </citation>
    <scope>NUCLEOTIDE SEQUENCE [LARGE SCALE GENOMIC DNA]</scope>
    <source>
        <strain evidence="3 4">S42</strain>
    </source>
</reference>
<sequence>MEILDEILQFFTSPIFKLGLNVTIFFLILLWLSVVYWVYRDAVRRDASGIFWAVVALIFGFFGLILYFILRPPELREDALERELEIEAKERLVEENPHCPACGKRVEVDFLICPYCRKKLKNSCTQCGRSLQLNWIVCPYCRYET</sequence>
<keyword evidence="1" id="KW-1133">Transmembrane helix</keyword>
<dbReference type="EMBL" id="BLSA01000152">
    <property type="protein sequence ID" value="GFP32782.1"/>
    <property type="molecule type" value="Genomic_DNA"/>
</dbReference>
<dbReference type="InterPro" id="IPR025874">
    <property type="entry name" value="DZR"/>
</dbReference>
<evidence type="ECO:0000256" key="1">
    <source>
        <dbReference type="SAM" id="Phobius"/>
    </source>
</evidence>
<organism evidence="3 4">
    <name type="scientific">Candidatus Hakubella thermalkaliphila</name>
    <dbReference type="NCBI Taxonomy" id="2754717"/>
    <lineage>
        <taxon>Bacteria</taxon>
        <taxon>Bacillati</taxon>
        <taxon>Actinomycetota</taxon>
        <taxon>Actinomycetota incertae sedis</taxon>
        <taxon>Candidatus Hakubellales</taxon>
        <taxon>Candidatus Hakubellaceae</taxon>
        <taxon>Candidatus Hakubella</taxon>
    </lineage>
</organism>
<feature type="transmembrane region" description="Helical" evidence="1">
    <location>
        <begin position="18"/>
        <end position="38"/>
    </location>
</feature>
<comment type="caution">
    <text evidence="3">The sequence shown here is derived from an EMBL/GenBank/DDBJ whole genome shotgun (WGS) entry which is preliminary data.</text>
</comment>
<dbReference type="Proteomes" id="UP000568877">
    <property type="component" value="Unassembled WGS sequence"/>
</dbReference>
<dbReference type="AlphaFoldDB" id="A0A6V8PJE2"/>